<dbReference type="InterPro" id="IPR023179">
    <property type="entry name" value="GTP-bd_ortho_bundle_sf"/>
</dbReference>
<dbReference type="InterPro" id="IPR030378">
    <property type="entry name" value="G_CP_dom"/>
</dbReference>
<organism evidence="7 8">
    <name type="scientific">Cardiosporidium cionae</name>
    <dbReference type="NCBI Taxonomy" id="476202"/>
    <lineage>
        <taxon>Eukaryota</taxon>
        <taxon>Sar</taxon>
        <taxon>Alveolata</taxon>
        <taxon>Apicomplexa</taxon>
        <taxon>Aconoidasida</taxon>
        <taxon>Nephromycida</taxon>
        <taxon>Cardiosporidium</taxon>
    </lineage>
</organism>
<dbReference type="PROSITE" id="PS51721">
    <property type="entry name" value="G_CP"/>
    <property type="match status" value="1"/>
</dbReference>
<evidence type="ECO:0000313" key="8">
    <source>
        <dbReference type="Proteomes" id="UP000823046"/>
    </source>
</evidence>
<feature type="region of interest" description="Disordered" evidence="5">
    <location>
        <begin position="547"/>
        <end position="602"/>
    </location>
</feature>
<dbReference type="Gene3D" id="3.40.50.300">
    <property type="entry name" value="P-loop containing nucleotide triphosphate hydrolases"/>
    <property type="match status" value="1"/>
</dbReference>
<dbReference type="InterPro" id="IPR050755">
    <property type="entry name" value="TRAFAC_YlqF/YawG_RiboMat"/>
</dbReference>
<dbReference type="InterPro" id="IPR027417">
    <property type="entry name" value="P-loop_NTPase"/>
</dbReference>
<feature type="domain" description="CP-type G" evidence="6">
    <location>
        <begin position="145"/>
        <end position="329"/>
    </location>
</feature>
<dbReference type="CDD" id="cd04178">
    <property type="entry name" value="Nucleostemin_like"/>
    <property type="match status" value="1"/>
</dbReference>
<feature type="region of interest" description="Disordered" evidence="5">
    <location>
        <begin position="75"/>
        <end position="96"/>
    </location>
</feature>
<keyword evidence="3" id="KW-0342">GTP-binding</keyword>
<dbReference type="EMBL" id="JADAQX010000302">
    <property type="protein sequence ID" value="KAF8820786.1"/>
    <property type="molecule type" value="Genomic_DNA"/>
</dbReference>
<proteinExistence type="predicted"/>
<keyword evidence="2" id="KW-0547">Nucleotide-binding</keyword>
<keyword evidence="4" id="KW-0539">Nucleus</keyword>
<gene>
    <name evidence="7" type="ORF">IE077_002820</name>
</gene>
<comment type="caution">
    <text evidence="7">The sequence shown here is derived from an EMBL/GenBank/DDBJ whole genome shotgun (WGS) entry which is preliminary data.</text>
</comment>
<sequence length="602" mass="67379">MAKLQKTSKRQKITKKFTIDKKAKAHKRKMKKETKAKNAQQQPRRKKKNQKDPRIPNICPFKSDLLQQIEQKREQIATQRQAKKNRKREKVSVDTPNSQALPSINYITYETLVDSALSSQKLFEDASQAEKGTLPGGGISKTQYFNEVQKVIDASDIVVEVLDARDPNNCRCISIERKILSQQKKLILLLNKIDLVPKSAVLEWLKYLRLEQPTLAFKAASSSADRAQHCSTSVTMASDDLRKSASTVLGATALIQLFKNYSRSGNTLSSVIVGIIGYPNVGKSSVINSLKRSATAVKVGGEAGITRAMQEIHLDSKIKLLDSPGILFDGSADDPNMILRNTVKLSNIKDPEKVVDALLERSSSEALMKAFNITHFNTTQEFLVKVAETHGKLGKGGVGDILAAARLVLSDWTAGKLKYYSLPPKRAKDENESVTLVEEFDPSLNLDELSQYNESAFLDSIMEYDAIPLKAIEANFLEFPQNCFSRSENANIDAPNTSQVLFHMTTEENVRMENQSIQTLQKKPEIIKRRRRRALLLQDADGLSTAKDVFLPPKRDSSSNKQRPTHRLREEGYNHAALESKNSLRMSEKLPPDSIDDDVPMN</sequence>
<keyword evidence="8" id="KW-1185">Reference proteome</keyword>
<evidence type="ECO:0000313" key="7">
    <source>
        <dbReference type="EMBL" id="KAF8820786.1"/>
    </source>
</evidence>
<dbReference type="PANTHER" id="PTHR11089:SF30">
    <property type="entry name" value="GUANINE NUCLEOTIDE-BINDING PROTEIN-LIKE 3 HOMOLOG"/>
    <property type="match status" value="1"/>
</dbReference>
<dbReference type="Pfam" id="PF08701">
    <property type="entry name" value="GN3L_Grn1"/>
    <property type="match status" value="1"/>
</dbReference>
<dbReference type="Gene3D" id="1.10.1580.10">
    <property type="match status" value="1"/>
</dbReference>
<evidence type="ECO:0000256" key="1">
    <source>
        <dbReference type="ARBA" id="ARBA00004123"/>
    </source>
</evidence>
<evidence type="ECO:0000256" key="4">
    <source>
        <dbReference type="ARBA" id="ARBA00023242"/>
    </source>
</evidence>
<dbReference type="Proteomes" id="UP000823046">
    <property type="component" value="Unassembled WGS sequence"/>
</dbReference>
<dbReference type="InterPro" id="IPR014813">
    <property type="entry name" value="Gnl3_N_dom"/>
</dbReference>
<protein>
    <submittedName>
        <fullName evidence="7">GNL3L/Grn1 GTPase</fullName>
    </submittedName>
</protein>
<dbReference type="SUPFAM" id="SSF52540">
    <property type="entry name" value="P-loop containing nucleoside triphosphate hydrolases"/>
    <property type="match status" value="1"/>
</dbReference>
<reference evidence="7 8" key="1">
    <citation type="journal article" date="2020" name="bioRxiv">
        <title>Metabolic contributions of an alphaproteobacterial endosymbiont in the apicomplexan Cardiosporidium cionae.</title>
        <authorList>
            <person name="Hunter E.S."/>
            <person name="Paight C.J."/>
            <person name="Lane C.E."/>
        </authorList>
    </citation>
    <scope>NUCLEOTIDE SEQUENCE [LARGE SCALE GENOMIC DNA]</scope>
    <source>
        <strain evidence="7">ESH_2018</strain>
    </source>
</reference>
<feature type="region of interest" description="Disordered" evidence="5">
    <location>
        <begin position="1"/>
        <end position="61"/>
    </location>
</feature>
<evidence type="ECO:0000256" key="2">
    <source>
        <dbReference type="ARBA" id="ARBA00022741"/>
    </source>
</evidence>
<evidence type="ECO:0000256" key="5">
    <source>
        <dbReference type="SAM" id="MobiDB-lite"/>
    </source>
</evidence>
<feature type="compositionally biased region" description="Basic residues" evidence="5">
    <location>
        <begin position="23"/>
        <end position="34"/>
    </location>
</feature>
<feature type="compositionally biased region" description="Basic residues" evidence="5">
    <location>
        <begin position="1"/>
        <end position="15"/>
    </location>
</feature>
<dbReference type="PANTHER" id="PTHR11089">
    <property type="entry name" value="GTP-BINDING PROTEIN-RELATED"/>
    <property type="match status" value="1"/>
</dbReference>
<dbReference type="InterPro" id="IPR006073">
    <property type="entry name" value="GTP-bd"/>
</dbReference>
<name>A0ABQ7J9Y7_9APIC</name>
<accession>A0ABQ7J9Y7</accession>
<dbReference type="Pfam" id="PF01926">
    <property type="entry name" value="MMR_HSR1"/>
    <property type="match status" value="1"/>
</dbReference>
<comment type="subcellular location">
    <subcellularLocation>
        <location evidence="1">Nucleus</location>
    </subcellularLocation>
</comment>
<evidence type="ECO:0000256" key="3">
    <source>
        <dbReference type="ARBA" id="ARBA00023134"/>
    </source>
</evidence>
<dbReference type="PRINTS" id="PR00326">
    <property type="entry name" value="GTP1OBG"/>
</dbReference>
<evidence type="ECO:0000259" key="6">
    <source>
        <dbReference type="PROSITE" id="PS51721"/>
    </source>
</evidence>